<comment type="caution">
    <text evidence="1">The sequence shown here is derived from an EMBL/GenBank/DDBJ whole genome shotgun (WGS) entry which is preliminary data.</text>
</comment>
<name>A0ABW1WHC4_9BACL</name>
<evidence type="ECO:0000313" key="2">
    <source>
        <dbReference type="Proteomes" id="UP001596267"/>
    </source>
</evidence>
<gene>
    <name evidence="1" type="ORF">ACFP7A_07690</name>
</gene>
<keyword evidence="2" id="KW-1185">Reference proteome</keyword>
<sequence>MLLLNPIFLLIVMTEKVSETDKKNKRFVGVVCSLKFYLRSDQDD</sequence>
<protein>
    <submittedName>
        <fullName evidence="1">Uncharacterized protein</fullName>
    </submittedName>
</protein>
<proteinExistence type="predicted"/>
<accession>A0ABW1WHC4</accession>
<dbReference type="EMBL" id="JBHSTQ010000006">
    <property type="protein sequence ID" value="MFC6386480.1"/>
    <property type="molecule type" value="Genomic_DNA"/>
</dbReference>
<evidence type="ECO:0000313" key="1">
    <source>
        <dbReference type="EMBL" id="MFC6386480.1"/>
    </source>
</evidence>
<organism evidence="1 2">
    <name type="scientific">Sporolactobacillus kofuensis</name>
    <dbReference type="NCBI Taxonomy" id="269672"/>
    <lineage>
        <taxon>Bacteria</taxon>
        <taxon>Bacillati</taxon>
        <taxon>Bacillota</taxon>
        <taxon>Bacilli</taxon>
        <taxon>Bacillales</taxon>
        <taxon>Sporolactobacillaceae</taxon>
        <taxon>Sporolactobacillus</taxon>
    </lineage>
</organism>
<dbReference type="Proteomes" id="UP001596267">
    <property type="component" value="Unassembled WGS sequence"/>
</dbReference>
<reference evidence="2" key="1">
    <citation type="journal article" date="2019" name="Int. J. Syst. Evol. Microbiol.">
        <title>The Global Catalogue of Microorganisms (GCM) 10K type strain sequencing project: providing services to taxonomists for standard genome sequencing and annotation.</title>
        <authorList>
            <consortium name="The Broad Institute Genomics Platform"/>
            <consortium name="The Broad Institute Genome Sequencing Center for Infectious Disease"/>
            <person name="Wu L."/>
            <person name="Ma J."/>
        </authorList>
    </citation>
    <scope>NUCLEOTIDE SEQUENCE [LARGE SCALE GENOMIC DNA]</scope>
    <source>
        <strain evidence="2">CCUG 42001</strain>
    </source>
</reference>
<dbReference type="RefSeq" id="WP_290443489.1">
    <property type="nucleotide sequence ID" value="NZ_JAMXWN010000006.1"/>
</dbReference>